<dbReference type="InterPro" id="IPR036388">
    <property type="entry name" value="WH-like_DNA-bd_sf"/>
</dbReference>
<dbReference type="SUPFAM" id="SSF53850">
    <property type="entry name" value="Periplasmic binding protein-like II"/>
    <property type="match status" value="1"/>
</dbReference>
<dbReference type="RefSeq" id="WP_054774408.1">
    <property type="nucleotide sequence ID" value="NZ_AP019782.1"/>
</dbReference>
<dbReference type="EMBL" id="AP019782">
    <property type="protein sequence ID" value="BBL70453.1"/>
    <property type="molecule type" value="Genomic_DNA"/>
</dbReference>
<evidence type="ECO:0000256" key="3">
    <source>
        <dbReference type="ARBA" id="ARBA00023125"/>
    </source>
</evidence>
<dbReference type="Pfam" id="PF00126">
    <property type="entry name" value="HTH_1"/>
    <property type="match status" value="1"/>
</dbReference>
<dbReference type="Gene3D" id="1.10.10.10">
    <property type="entry name" value="Winged helix-like DNA-binding domain superfamily/Winged helix DNA-binding domain"/>
    <property type="match status" value="1"/>
</dbReference>
<evidence type="ECO:0000313" key="7">
    <source>
        <dbReference type="Proteomes" id="UP000824988"/>
    </source>
</evidence>
<evidence type="ECO:0000256" key="1">
    <source>
        <dbReference type="ARBA" id="ARBA00009437"/>
    </source>
</evidence>
<dbReference type="GO" id="GO:0006351">
    <property type="term" value="P:DNA-templated transcription"/>
    <property type="evidence" value="ECO:0007669"/>
    <property type="project" value="TreeGrafter"/>
</dbReference>
<keyword evidence="3" id="KW-0238">DNA-binding</keyword>
<name>A0A8D5AGJ7_9GAMM</name>
<organism evidence="6 7">
    <name type="scientific">Methylogaea oryzae</name>
    <dbReference type="NCBI Taxonomy" id="1295382"/>
    <lineage>
        <taxon>Bacteria</taxon>
        <taxon>Pseudomonadati</taxon>
        <taxon>Pseudomonadota</taxon>
        <taxon>Gammaproteobacteria</taxon>
        <taxon>Methylococcales</taxon>
        <taxon>Methylococcaceae</taxon>
        <taxon>Methylogaea</taxon>
    </lineage>
</organism>
<evidence type="ECO:0000256" key="2">
    <source>
        <dbReference type="ARBA" id="ARBA00023015"/>
    </source>
</evidence>
<dbReference type="GO" id="GO:0043565">
    <property type="term" value="F:sequence-specific DNA binding"/>
    <property type="evidence" value="ECO:0007669"/>
    <property type="project" value="TreeGrafter"/>
</dbReference>
<protein>
    <submittedName>
        <fullName evidence="6">Transcriptional regulator</fullName>
    </submittedName>
</protein>
<dbReference type="InterPro" id="IPR036390">
    <property type="entry name" value="WH_DNA-bd_sf"/>
</dbReference>
<gene>
    <name evidence="6" type="ORF">MoryE10_10590</name>
</gene>
<dbReference type="Pfam" id="PF03466">
    <property type="entry name" value="LysR_substrate"/>
    <property type="match status" value="1"/>
</dbReference>
<comment type="similarity">
    <text evidence="1">Belongs to the LysR transcriptional regulatory family.</text>
</comment>
<dbReference type="GO" id="GO:0003700">
    <property type="term" value="F:DNA-binding transcription factor activity"/>
    <property type="evidence" value="ECO:0007669"/>
    <property type="project" value="InterPro"/>
</dbReference>
<dbReference type="PROSITE" id="PS50931">
    <property type="entry name" value="HTH_LYSR"/>
    <property type="match status" value="1"/>
</dbReference>
<keyword evidence="4" id="KW-0804">Transcription</keyword>
<evidence type="ECO:0000259" key="5">
    <source>
        <dbReference type="PROSITE" id="PS50931"/>
    </source>
</evidence>
<evidence type="ECO:0000313" key="6">
    <source>
        <dbReference type="EMBL" id="BBL70453.1"/>
    </source>
</evidence>
<dbReference type="InterPro" id="IPR005119">
    <property type="entry name" value="LysR_subst-bd"/>
</dbReference>
<dbReference type="KEGG" id="moz:MoryE10_10590"/>
<dbReference type="FunFam" id="1.10.10.10:FF:000001">
    <property type="entry name" value="LysR family transcriptional regulator"/>
    <property type="match status" value="1"/>
</dbReference>
<dbReference type="Gene3D" id="3.40.190.290">
    <property type="match status" value="1"/>
</dbReference>
<feature type="domain" description="HTH lysR-type" evidence="5">
    <location>
        <begin position="1"/>
        <end position="59"/>
    </location>
</feature>
<dbReference type="InterPro" id="IPR058163">
    <property type="entry name" value="LysR-type_TF_proteobact-type"/>
</dbReference>
<dbReference type="InterPro" id="IPR000847">
    <property type="entry name" value="LysR_HTH_N"/>
</dbReference>
<dbReference type="SUPFAM" id="SSF46785">
    <property type="entry name" value="Winged helix' DNA-binding domain"/>
    <property type="match status" value="1"/>
</dbReference>
<dbReference type="AlphaFoldDB" id="A0A8D5AGJ7"/>
<sequence>MDKLASMNVFTKVAKAGSFAAAAKELNISRAMATKHVMQLENSLGIRLLNRTTRQLSLTEVGNVYFERCLQILDDIEENELAVTHMQTEPRGTLKVASPPFFGTYHLAPAISEYLRQYPDVNVELLLQGGTVDVIEAGLDLAIHLGQLAESSLIARKLATSRQVVCGAPDYFVGHGVPKTPNDLKVHNCLFNWSWPQKDHWQFRDPEGKKIIIRVGGNLQANVSGALRLAAINGLGLVMLPTYMAGHDLRKGRLKAVMTEYEPATLDINAVYPHRKNLSAKVRTFVDFLYDRFQPRPYWDDWMDAHNPQSDVTEEHLYGED</sequence>
<evidence type="ECO:0000256" key="4">
    <source>
        <dbReference type="ARBA" id="ARBA00023163"/>
    </source>
</evidence>
<dbReference type="PANTHER" id="PTHR30537:SF5">
    <property type="entry name" value="HTH-TYPE TRANSCRIPTIONAL ACTIVATOR TTDR-RELATED"/>
    <property type="match status" value="1"/>
</dbReference>
<proteinExistence type="inferred from homology"/>
<dbReference type="CDD" id="cd08422">
    <property type="entry name" value="PBP2_CrgA_like"/>
    <property type="match status" value="1"/>
</dbReference>
<dbReference type="Proteomes" id="UP000824988">
    <property type="component" value="Chromosome"/>
</dbReference>
<keyword evidence="7" id="KW-1185">Reference proteome</keyword>
<accession>A0A8D5AGJ7</accession>
<dbReference type="FunFam" id="3.40.190.290:FF:000001">
    <property type="entry name" value="Transcriptional regulator, LysR family"/>
    <property type="match status" value="1"/>
</dbReference>
<keyword evidence="2" id="KW-0805">Transcription regulation</keyword>
<dbReference type="PANTHER" id="PTHR30537">
    <property type="entry name" value="HTH-TYPE TRANSCRIPTIONAL REGULATOR"/>
    <property type="match status" value="1"/>
</dbReference>
<reference evidence="6" key="1">
    <citation type="submission" date="2019-06" db="EMBL/GenBank/DDBJ databases">
        <title>Complete genome sequence of Methylogaea oryzae strain JCM16910.</title>
        <authorList>
            <person name="Asakawa S."/>
        </authorList>
    </citation>
    <scope>NUCLEOTIDE SEQUENCE</scope>
    <source>
        <strain evidence="6">E10</strain>
    </source>
</reference>